<dbReference type="EMBL" id="CP022353">
    <property type="protein sequence ID" value="ASK55406.1"/>
    <property type="molecule type" value="Genomic_DNA"/>
</dbReference>
<name>A0AAU8WGE7_9VIBR</name>
<dbReference type="Proteomes" id="UP000198371">
    <property type="component" value="Chromosome 1"/>
</dbReference>
<gene>
    <name evidence="1" type="ORF">CEQ48_11640</name>
</gene>
<organism evidence="1 2">
    <name type="scientific">Vibrio tarriae</name>
    <dbReference type="NCBI Taxonomy" id="2014742"/>
    <lineage>
        <taxon>Bacteria</taxon>
        <taxon>Pseudomonadati</taxon>
        <taxon>Pseudomonadota</taxon>
        <taxon>Gammaproteobacteria</taxon>
        <taxon>Vibrionales</taxon>
        <taxon>Vibrionaceae</taxon>
        <taxon>Vibrio</taxon>
    </lineage>
</organism>
<protein>
    <submittedName>
        <fullName evidence="1">Uncharacterized protein</fullName>
    </submittedName>
</protein>
<dbReference type="KEGG" id="vti:CEQ48_11640"/>
<proteinExistence type="predicted"/>
<reference evidence="1 2" key="2">
    <citation type="submission" date="2017-06" db="EMBL/GenBank/DDBJ databases">
        <title>Complete genome sequence of Vibrio sp. 2521-89, a close relative of Vibrio cholerae isolated from lake water in New Mexico, USA.</title>
        <authorList>
            <person name="Liang K."/>
            <person name="Orata F.D."/>
            <person name="Winkjer N.S."/>
            <person name="Tarr C.L."/>
            <person name="Boucher Y."/>
        </authorList>
    </citation>
    <scope>NUCLEOTIDE SEQUENCE [LARGE SCALE GENOMIC DNA]</scope>
    <source>
        <strain evidence="1 2">2521-89</strain>
    </source>
</reference>
<evidence type="ECO:0000313" key="2">
    <source>
        <dbReference type="Proteomes" id="UP000198371"/>
    </source>
</evidence>
<dbReference type="AlphaFoldDB" id="A0AAU8WGE7"/>
<evidence type="ECO:0000313" key="1">
    <source>
        <dbReference type="EMBL" id="ASK55406.1"/>
    </source>
</evidence>
<reference evidence="2" key="1">
    <citation type="journal article" date="2017" name="Genome Announc.">
        <title>Complete Genome Sequence of Vibrio sp. Strain 2521-89, a Close Relative of Vibrio cholerae Isolated from Lake Water in New Mexico, USA.</title>
        <authorList>
            <person name="Liang K."/>
            <person name="Orata F.D."/>
            <person name="Winkjer N.S."/>
            <person name="Rowe L.A."/>
            <person name="Tarr C.L."/>
            <person name="Boucher Y."/>
        </authorList>
    </citation>
    <scope>NUCLEOTIDE SEQUENCE [LARGE SCALE GENOMIC DNA]</scope>
    <source>
        <strain evidence="2">2521-89</strain>
    </source>
</reference>
<accession>A0AAU8WGE7</accession>
<sequence>MLHEEPAFMAAEKLTKARLAQILITLQVLISAFLWRTFSHESGTLITCGMEKPCQFYIEGKRITVSQLESQDAPKYSLSPWDERWSLQVNGVAEYQSGVLLLSPKNQENIELKINHGITLKLRYLP</sequence>
<keyword evidence="2" id="KW-1185">Reference proteome</keyword>